<name>A0AAV1KAB4_9NEOP</name>
<dbReference type="InterPro" id="IPR001584">
    <property type="entry name" value="Integrase_cat-core"/>
</dbReference>
<dbReference type="Pfam" id="PF17921">
    <property type="entry name" value="Integrase_H2C2"/>
    <property type="match status" value="1"/>
</dbReference>
<keyword evidence="4" id="KW-1185">Reference proteome</keyword>
<dbReference type="InterPro" id="IPR036397">
    <property type="entry name" value="RNaseH_sf"/>
</dbReference>
<dbReference type="PANTHER" id="PTHR37984">
    <property type="entry name" value="PROTEIN CBG26694"/>
    <property type="match status" value="1"/>
</dbReference>
<dbReference type="Gene3D" id="1.10.340.70">
    <property type="match status" value="1"/>
</dbReference>
<dbReference type="EC" id="2.7.7.49" evidence="1"/>
<dbReference type="GO" id="GO:0003676">
    <property type="term" value="F:nucleic acid binding"/>
    <property type="evidence" value="ECO:0007669"/>
    <property type="project" value="InterPro"/>
</dbReference>
<dbReference type="Proteomes" id="UP001314205">
    <property type="component" value="Unassembled WGS sequence"/>
</dbReference>
<sequence>MFNPAGKINAKDEQIKHFYNKRFELYIDRGCLMWGYRLVIPQGLSVKVLSQLHISHIGIVKMKSMACSYVWWPNIDADLEAICKQYETCAAEAQAPPHASPQSWPYHTQPWSMVHVDFLGPLFGRTYLVVIDASSKWLEVFKMHKTNATAVIKVLRATFARFGLPVEIVSDQGPPFKSNEFQTFLNNNGIRQSFSPAYHPSSNGAAENAVKLCKRALKKANRESVDIDAAMQTFY</sequence>
<comment type="caution">
    <text evidence="3">The sequence shown here is derived from an EMBL/GenBank/DDBJ whole genome shotgun (WGS) entry which is preliminary data.</text>
</comment>
<evidence type="ECO:0000313" key="4">
    <source>
        <dbReference type="Proteomes" id="UP001314205"/>
    </source>
</evidence>
<evidence type="ECO:0000256" key="1">
    <source>
        <dbReference type="ARBA" id="ARBA00012493"/>
    </source>
</evidence>
<dbReference type="EMBL" id="CAVLGL010000013">
    <property type="protein sequence ID" value="CAK1580016.1"/>
    <property type="molecule type" value="Genomic_DNA"/>
</dbReference>
<proteinExistence type="predicted"/>
<dbReference type="PROSITE" id="PS50994">
    <property type="entry name" value="INTEGRASE"/>
    <property type="match status" value="1"/>
</dbReference>
<organism evidence="3 4">
    <name type="scientific">Parnassius mnemosyne</name>
    <name type="common">clouded apollo</name>
    <dbReference type="NCBI Taxonomy" id="213953"/>
    <lineage>
        <taxon>Eukaryota</taxon>
        <taxon>Metazoa</taxon>
        <taxon>Ecdysozoa</taxon>
        <taxon>Arthropoda</taxon>
        <taxon>Hexapoda</taxon>
        <taxon>Insecta</taxon>
        <taxon>Pterygota</taxon>
        <taxon>Neoptera</taxon>
        <taxon>Endopterygota</taxon>
        <taxon>Lepidoptera</taxon>
        <taxon>Glossata</taxon>
        <taxon>Ditrysia</taxon>
        <taxon>Papilionoidea</taxon>
        <taxon>Papilionidae</taxon>
        <taxon>Parnassiinae</taxon>
        <taxon>Parnassini</taxon>
        <taxon>Parnassius</taxon>
        <taxon>Driopa</taxon>
    </lineage>
</organism>
<evidence type="ECO:0000259" key="2">
    <source>
        <dbReference type="PROSITE" id="PS50994"/>
    </source>
</evidence>
<dbReference type="Pfam" id="PF00665">
    <property type="entry name" value="rve"/>
    <property type="match status" value="1"/>
</dbReference>
<dbReference type="PANTHER" id="PTHR37984:SF5">
    <property type="entry name" value="PROTEIN NYNRIN-LIKE"/>
    <property type="match status" value="1"/>
</dbReference>
<dbReference type="InterPro" id="IPR012337">
    <property type="entry name" value="RNaseH-like_sf"/>
</dbReference>
<reference evidence="3 4" key="1">
    <citation type="submission" date="2023-11" db="EMBL/GenBank/DDBJ databases">
        <authorList>
            <person name="Hedman E."/>
            <person name="Englund M."/>
            <person name="Stromberg M."/>
            <person name="Nyberg Akerstrom W."/>
            <person name="Nylinder S."/>
            <person name="Jareborg N."/>
            <person name="Kallberg Y."/>
            <person name="Kronander E."/>
        </authorList>
    </citation>
    <scope>NUCLEOTIDE SEQUENCE [LARGE SCALE GENOMIC DNA]</scope>
</reference>
<dbReference type="FunFam" id="1.10.340.70:FF:000003">
    <property type="entry name" value="Protein CBG25708"/>
    <property type="match status" value="1"/>
</dbReference>
<dbReference type="Gene3D" id="3.30.420.10">
    <property type="entry name" value="Ribonuclease H-like superfamily/Ribonuclease H"/>
    <property type="match status" value="1"/>
</dbReference>
<protein>
    <recommendedName>
        <fullName evidence="1">RNA-directed DNA polymerase</fullName>
        <ecNumber evidence="1">2.7.7.49</ecNumber>
    </recommendedName>
</protein>
<evidence type="ECO:0000313" key="3">
    <source>
        <dbReference type="EMBL" id="CAK1580016.1"/>
    </source>
</evidence>
<dbReference type="GO" id="GO:0003964">
    <property type="term" value="F:RNA-directed DNA polymerase activity"/>
    <property type="evidence" value="ECO:0007669"/>
    <property type="project" value="UniProtKB-EC"/>
</dbReference>
<dbReference type="AlphaFoldDB" id="A0AAV1KAB4"/>
<accession>A0AAV1KAB4</accession>
<gene>
    <name evidence="3" type="ORF">PARMNEM_LOCUS1878</name>
</gene>
<dbReference type="SUPFAM" id="SSF53098">
    <property type="entry name" value="Ribonuclease H-like"/>
    <property type="match status" value="1"/>
</dbReference>
<dbReference type="InterPro" id="IPR041588">
    <property type="entry name" value="Integrase_H2C2"/>
</dbReference>
<dbReference type="GO" id="GO:0015074">
    <property type="term" value="P:DNA integration"/>
    <property type="evidence" value="ECO:0007669"/>
    <property type="project" value="InterPro"/>
</dbReference>
<feature type="domain" description="Integrase catalytic" evidence="2">
    <location>
        <begin position="106"/>
        <end position="235"/>
    </location>
</feature>
<dbReference type="InterPro" id="IPR050951">
    <property type="entry name" value="Retrovirus_Pol_polyprotein"/>
</dbReference>